<keyword evidence="8 11" id="KW-0067">ATP-binding</keyword>
<evidence type="ECO:0000256" key="9">
    <source>
        <dbReference type="ARBA" id="ARBA00022842"/>
    </source>
</evidence>
<proteinExistence type="inferred from homology"/>
<keyword evidence="5 11" id="KW-0479">Metal-binding</keyword>
<sequence length="287" mass="30400">MINKEDLLGKIDKTLINIKSRTPLTHCITNFVTVNDCANAILAIGGSPIMADDADEMEEVVSIADALVINIGKLSKDQIAAMISASKVANKTKTPIILDPVGVGVSNLRNNTALEIINNYNISAIRGNITEIKTIAKLLGIIDENNTAKGVDVCVDDIITKTNLKDNGKIISNLAKKLNAIVLASGPIDLLSDGITTLAIDNGDEMMPLITGSGCMLSSIVGTCIGGSTPLEGTLLAILAMNIAGEKARAKIDEKDEGTGSFRAYLIDYLYKTDSETLINKSNIEIL</sequence>
<evidence type="ECO:0000256" key="5">
    <source>
        <dbReference type="ARBA" id="ARBA00022723"/>
    </source>
</evidence>
<evidence type="ECO:0000256" key="1">
    <source>
        <dbReference type="ARBA" id="ARBA00001771"/>
    </source>
</evidence>
<evidence type="ECO:0000256" key="4">
    <source>
        <dbReference type="ARBA" id="ARBA00022679"/>
    </source>
</evidence>
<evidence type="ECO:0000313" key="12">
    <source>
        <dbReference type="EMBL" id="KZX13640.1"/>
    </source>
</evidence>
<evidence type="ECO:0000256" key="7">
    <source>
        <dbReference type="ARBA" id="ARBA00022777"/>
    </source>
</evidence>
<dbReference type="Gene3D" id="3.40.1190.20">
    <property type="match status" value="1"/>
</dbReference>
<dbReference type="EC" id="2.7.1.50" evidence="11"/>
<accession>A0A162FQK4</accession>
<reference evidence="13" key="1">
    <citation type="journal article" date="2016" name="Genome Announc.">
        <title>Draft Genome Sequences of Methanobrevibacter curvatus DSM11111, Methanobrevibacter cuticularis DSM11139, Methanobrevibacter filiformis DSM11501, and Methanobrevibacter oralis DSM7256.</title>
        <authorList>
            <person name="Poehlein A."/>
            <person name="Seedorf H."/>
        </authorList>
    </citation>
    <scope>NUCLEOTIDE SEQUENCE [LARGE SCALE GENOMIC DNA]</scope>
    <source>
        <strain evidence="13">DSM 7256 / JCM 30027 / ZR</strain>
    </source>
</reference>
<feature type="binding site" evidence="11">
    <location>
        <position position="50"/>
    </location>
    <ligand>
        <name>substrate</name>
    </ligand>
</feature>
<evidence type="ECO:0000256" key="6">
    <source>
        <dbReference type="ARBA" id="ARBA00022741"/>
    </source>
</evidence>
<dbReference type="PATRIC" id="fig|66851.6.peg.615"/>
<comment type="pathway">
    <text evidence="3 11">Cofactor biosynthesis; thiamine diphosphate biosynthesis; 4-methyl-5-(2-phosphoethyl)-thiazole from 5-(2-hydroxyethyl)-4-methylthiazole: step 1/1.</text>
</comment>
<dbReference type="CDD" id="cd01170">
    <property type="entry name" value="THZ_kinase"/>
    <property type="match status" value="1"/>
</dbReference>
<comment type="catalytic activity">
    <reaction evidence="1 11">
        <text>5-(2-hydroxyethyl)-4-methylthiazole + ATP = 4-methyl-5-(2-phosphooxyethyl)-thiazole + ADP + H(+)</text>
        <dbReference type="Rhea" id="RHEA:24212"/>
        <dbReference type="ChEBI" id="CHEBI:15378"/>
        <dbReference type="ChEBI" id="CHEBI:17957"/>
        <dbReference type="ChEBI" id="CHEBI:30616"/>
        <dbReference type="ChEBI" id="CHEBI:58296"/>
        <dbReference type="ChEBI" id="CHEBI:456216"/>
        <dbReference type="EC" id="2.7.1.50"/>
    </reaction>
</comment>
<evidence type="ECO:0000256" key="2">
    <source>
        <dbReference type="ARBA" id="ARBA00001946"/>
    </source>
</evidence>
<evidence type="ECO:0000256" key="8">
    <source>
        <dbReference type="ARBA" id="ARBA00022840"/>
    </source>
</evidence>
<keyword evidence="9 11" id="KW-0460">Magnesium</keyword>
<dbReference type="NCBIfam" id="NF006830">
    <property type="entry name" value="PRK09355.1"/>
    <property type="match status" value="1"/>
</dbReference>
<gene>
    <name evidence="11 12" type="primary">thiM</name>
    <name evidence="12" type="ORF">MBORA_05510</name>
</gene>
<comment type="function">
    <text evidence="11">Catalyzes the phosphorylation of the hydroxyl group of 4-methyl-5-beta-hydroxyethylthiazole (THZ).</text>
</comment>
<evidence type="ECO:0000256" key="11">
    <source>
        <dbReference type="HAMAP-Rule" id="MF_00228"/>
    </source>
</evidence>
<organism evidence="12 13">
    <name type="scientific">Methanobrevibacter oralis</name>
    <dbReference type="NCBI Taxonomy" id="66851"/>
    <lineage>
        <taxon>Archaea</taxon>
        <taxon>Methanobacteriati</taxon>
        <taxon>Methanobacteriota</taxon>
        <taxon>Methanomada group</taxon>
        <taxon>Methanobacteria</taxon>
        <taxon>Methanobacteriales</taxon>
        <taxon>Methanobacteriaceae</taxon>
        <taxon>Methanobrevibacter</taxon>
    </lineage>
</organism>
<dbReference type="OrthoDB" id="214286at2157"/>
<comment type="caution">
    <text evidence="12">The sequence shown here is derived from an EMBL/GenBank/DDBJ whole genome shotgun (WGS) entry which is preliminary data.</text>
</comment>
<dbReference type="PIRSF" id="PIRSF000513">
    <property type="entry name" value="Thz_kinase"/>
    <property type="match status" value="1"/>
</dbReference>
<protein>
    <recommendedName>
        <fullName evidence="11">Hydroxyethylthiazole kinase</fullName>
        <ecNumber evidence="11">2.7.1.50</ecNumber>
    </recommendedName>
    <alternativeName>
        <fullName evidence="11">4-methyl-5-beta-hydroxyethylthiazole kinase</fullName>
        <shortName evidence="11">TH kinase</shortName>
        <shortName evidence="11">Thz kinase</shortName>
    </alternativeName>
</protein>
<dbReference type="RefSeq" id="WP_042691445.1">
    <property type="nucleotide sequence ID" value="NZ_CABMAB010000002.1"/>
</dbReference>
<comment type="cofactor">
    <cofactor evidence="2 11">
        <name>Mg(2+)</name>
        <dbReference type="ChEBI" id="CHEBI:18420"/>
    </cofactor>
</comment>
<dbReference type="UniPathway" id="UPA00060">
    <property type="reaction ID" value="UER00139"/>
</dbReference>
<dbReference type="GO" id="GO:0004417">
    <property type="term" value="F:hydroxyethylthiazole kinase activity"/>
    <property type="evidence" value="ECO:0007669"/>
    <property type="project" value="UniProtKB-UniRule"/>
</dbReference>
<keyword evidence="13" id="KW-1185">Reference proteome</keyword>
<dbReference type="Proteomes" id="UP000077428">
    <property type="component" value="Unassembled WGS sequence"/>
</dbReference>
<comment type="similarity">
    <text evidence="11">Belongs to the Thz kinase family.</text>
</comment>
<dbReference type="SUPFAM" id="SSF53613">
    <property type="entry name" value="Ribokinase-like"/>
    <property type="match status" value="1"/>
</dbReference>
<dbReference type="InterPro" id="IPR000417">
    <property type="entry name" value="Hyethyz_kinase"/>
</dbReference>
<dbReference type="HAMAP" id="MF_00228">
    <property type="entry name" value="Thz_kinase"/>
    <property type="match status" value="1"/>
</dbReference>
<dbReference type="GO" id="GO:0000287">
    <property type="term" value="F:magnesium ion binding"/>
    <property type="evidence" value="ECO:0007669"/>
    <property type="project" value="UniProtKB-UniRule"/>
</dbReference>
<feature type="binding site" evidence="11">
    <location>
        <position position="185"/>
    </location>
    <ligand>
        <name>ATP</name>
        <dbReference type="ChEBI" id="CHEBI:30616"/>
    </ligand>
</feature>
<feature type="binding site" evidence="11">
    <location>
        <position position="212"/>
    </location>
    <ligand>
        <name>substrate</name>
    </ligand>
</feature>
<dbReference type="GO" id="GO:0009229">
    <property type="term" value="P:thiamine diphosphate biosynthetic process"/>
    <property type="evidence" value="ECO:0007669"/>
    <property type="project" value="UniProtKB-UniRule"/>
</dbReference>
<keyword evidence="6 11" id="KW-0547">Nucleotide-binding</keyword>
<evidence type="ECO:0000313" key="13">
    <source>
        <dbReference type="Proteomes" id="UP000077428"/>
    </source>
</evidence>
<dbReference type="PRINTS" id="PR01099">
    <property type="entry name" value="HYETHTZKNASE"/>
</dbReference>
<feature type="binding site" evidence="11">
    <location>
        <position position="126"/>
    </location>
    <ligand>
        <name>ATP</name>
        <dbReference type="ChEBI" id="CHEBI:30616"/>
    </ligand>
</feature>
<keyword evidence="4 11" id="KW-0808">Transferase</keyword>
<name>A0A162FQK4_METOA</name>
<evidence type="ECO:0000256" key="10">
    <source>
        <dbReference type="ARBA" id="ARBA00022977"/>
    </source>
</evidence>
<dbReference type="InterPro" id="IPR029056">
    <property type="entry name" value="Ribokinase-like"/>
</dbReference>
<dbReference type="AlphaFoldDB" id="A0A162FQK4"/>
<dbReference type="Pfam" id="PF02110">
    <property type="entry name" value="HK"/>
    <property type="match status" value="1"/>
</dbReference>
<dbReference type="EMBL" id="LWMU01000048">
    <property type="protein sequence ID" value="KZX13640.1"/>
    <property type="molecule type" value="Genomic_DNA"/>
</dbReference>
<dbReference type="STRING" id="66851.MBORA_05510"/>
<keyword evidence="10 11" id="KW-0784">Thiamine biosynthesis</keyword>
<dbReference type="GO" id="GO:0005524">
    <property type="term" value="F:ATP binding"/>
    <property type="evidence" value="ECO:0007669"/>
    <property type="project" value="UniProtKB-UniRule"/>
</dbReference>
<dbReference type="GO" id="GO:0009228">
    <property type="term" value="P:thiamine biosynthetic process"/>
    <property type="evidence" value="ECO:0007669"/>
    <property type="project" value="UniProtKB-KW"/>
</dbReference>
<keyword evidence="7 11" id="KW-0418">Kinase</keyword>
<evidence type="ECO:0000256" key="3">
    <source>
        <dbReference type="ARBA" id="ARBA00004868"/>
    </source>
</evidence>